<dbReference type="PANTHER" id="PTHR24064">
    <property type="entry name" value="SOLUTE CARRIER FAMILY 22 MEMBER"/>
    <property type="match status" value="1"/>
</dbReference>
<dbReference type="PROSITE" id="PS50850">
    <property type="entry name" value="MFS"/>
    <property type="match status" value="1"/>
</dbReference>
<dbReference type="GO" id="GO:0022857">
    <property type="term" value="F:transmembrane transporter activity"/>
    <property type="evidence" value="ECO:0007669"/>
    <property type="project" value="InterPro"/>
</dbReference>
<dbReference type="GO" id="GO:0016020">
    <property type="term" value="C:membrane"/>
    <property type="evidence" value="ECO:0007669"/>
    <property type="project" value="UniProtKB-SubCell"/>
</dbReference>
<dbReference type="InterPro" id="IPR005828">
    <property type="entry name" value="MFS_sugar_transport-like"/>
</dbReference>
<evidence type="ECO:0000256" key="2">
    <source>
        <dbReference type="ARBA" id="ARBA00022692"/>
    </source>
</evidence>
<dbReference type="SUPFAM" id="SSF103473">
    <property type="entry name" value="MFS general substrate transporter"/>
    <property type="match status" value="2"/>
</dbReference>
<evidence type="ECO:0000313" key="8">
    <source>
        <dbReference type="Proteomes" id="UP000507470"/>
    </source>
</evidence>
<evidence type="ECO:0000259" key="6">
    <source>
        <dbReference type="PROSITE" id="PS50850"/>
    </source>
</evidence>
<dbReference type="Pfam" id="PF00083">
    <property type="entry name" value="Sugar_tr"/>
    <property type="match status" value="2"/>
</dbReference>
<dbReference type="PROSITE" id="PS00217">
    <property type="entry name" value="SUGAR_TRANSPORT_2"/>
    <property type="match status" value="1"/>
</dbReference>
<name>A0A6J8BR58_MYTCO</name>
<feature type="transmembrane region" description="Helical" evidence="5">
    <location>
        <begin position="504"/>
        <end position="527"/>
    </location>
</feature>
<feature type="transmembrane region" description="Helical" evidence="5">
    <location>
        <begin position="413"/>
        <end position="435"/>
    </location>
</feature>
<feature type="transmembrane region" description="Helical" evidence="5">
    <location>
        <begin position="260"/>
        <end position="277"/>
    </location>
</feature>
<protein>
    <submittedName>
        <fullName evidence="7">SLC22A4_5</fullName>
    </submittedName>
</protein>
<evidence type="ECO:0000313" key="7">
    <source>
        <dbReference type="EMBL" id="CAC5385259.1"/>
    </source>
</evidence>
<feature type="transmembrane region" description="Helical" evidence="5">
    <location>
        <begin position="199"/>
        <end position="219"/>
    </location>
</feature>
<keyword evidence="4 5" id="KW-0472">Membrane</keyword>
<evidence type="ECO:0000256" key="3">
    <source>
        <dbReference type="ARBA" id="ARBA00022989"/>
    </source>
</evidence>
<sequence length="652" mass="72977">MYYDDTFRHVGEFGKYQKFLYFLICLPQMFSGIQTFLPVFILHVPDHRCASPVESQISFALNDQNAFTNNNYTITSGEDNNKITTYFQCDILHEEIDMNSTSDDIENATTYKKDKCNTWIYDKTYFDFTFAMQSNLVCDKKADRTHAVMSYMAGLTGGSLVTGFISDFYGRKKSFMMCICLLIFPNIGLTFVTDYMIFVVLRCVSGFAVGGLLGTGFVLGMEIVGPTKRSWAGLVFEFFWAAGAMILALAAYLIRDWRHLNLVMSVPPVLFLSYICYGRKKSFMMCICLLIFPNIGLTFVTDYMIFVVLRCVSGFAVGGLLGTGFVLAYLIRDWRHLNLVMSVPPVLFLSYIWLVPESPRWLLIKGKIQEAEAILQKTARLNKRILPSDTLEKISFASKHRALPLWKACTHPIIMYQLTVILFGWMIVSMVFYGLAMNSGNIGGNLYLNFFMSSFAELIGFAGCLAALHKIGRRPVFAISVLMSGAACLLTIFPVLYASIEYQWTAMVLSTLGKVNVSAAFAVMFLYSGEIFPTVIRNSALGIAAFFARVGGMIAPYIIDIAAYIEHDIGKATPLIIFGVTAVVAGTFALKLPETKNVALPETIEDWMNFGKNGLADIELEVSCEKLNKDESTQSKDKQKNITNNIEILLLS</sequence>
<accession>A0A6J8BR58</accession>
<feature type="transmembrane region" description="Helical" evidence="5">
    <location>
        <begin position="312"/>
        <end position="331"/>
    </location>
</feature>
<gene>
    <name evidence="7" type="ORF">MCOR_20820</name>
</gene>
<feature type="transmembrane region" description="Helical" evidence="5">
    <location>
        <begin position="20"/>
        <end position="42"/>
    </location>
</feature>
<feature type="transmembrane region" description="Helical" evidence="5">
    <location>
        <begin position="231"/>
        <end position="254"/>
    </location>
</feature>
<dbReference type="InterPro" id="IPR020846">
    <property type="entry name" value="MFS_dom"/>
</dbReference>
<dbReference type="Gene3D" id="1.20.1250.20">
    <property type="entry name" value="MFS general substrate transporter like domains"/>
    <property type="match status" value="2"/>
</dbReference>
<dbReference type="InterPro" id="IPR036259">
    <property type="entry name" value="MFS_trans_sf"/>
</dbReference>
<evidence type="ECO:0000256" key="4">
    <source>
        <dbReference type="ARBA" id="ARBA00023136"/>
    </source>
</evidence>
<feature type="transmembrane region" description="Helical" evidence="5">
    <location>
        <begin position="174"/>
        <end position="193"/>
    </location>
</feature>
<comment type="subcellular location">
    <subcellularLocation>
        <location evidence="1">Membrane</location>
        <topology evidence="1">Multi-pass membrane protein</topology>
    </subcellularLocation>
</comment>
<dbReference type="Proteomes" id="UP000507470">
    <property type="component" value="Unassembled WGS sequence"/>
</dbReference>
<dbReference type="EMBL" id="CACVKT020003692">
    <property type="protein sequence ID" value="CAC5385259.1"/>
    <property type="molecule type" value="Genomic_DNA"/>
</dbReference>
<reference evidence="7 8" key="1">
    <citation type="submission" date="2020-06" db="EMBL/GenBank/DDBJ databases">
        <authorList>
            <person name="Li R."/>
            <person name="Bekaert M."/>
        </authorList>
    </citation>
    <scope>NUCLEOTIDE SEQUENCE [LARGE SCALE GENOMIC DNA]</scope>
    <source>
        <strain evidence="8">wild</strain>
    </source>
</reference>
<evidence type="ECO:0000256" key="1">
    <source>
        <dbReference type="ARBA" id="ARBA00004141"/>
    </source>
</evidence>
<feature type="transmembrane region" description="Helical" evidence="5">
    <location>
        <begin position="447"/>
        <end position="468"/>
    </location>
</feature>
<dbReference type="OrthoDB" id="10021984at2759"/>
<keyword evidence="2 5" id="KW-0812">Transmembrane</keyword>
<feature type="transmembrane region" description="Helical" evidence="5">
    <location>
        <begin position="475"/>
        <end position="498"/>
    </location>
</feature>
<evidence type="ECO:0000256" key="5">
    <source>
        <dbReference type="SAM" id="Phobius"/>
    </source>
</evidence>
<keyword evidence="8" id="KW-1185">Reference proteome</keyword>
<feature type="transmembrane region" description="Helical" evidence="5">
    <location>
        <begin position="571"/>
        <end position="590"/>
    </location>
</feature>
<dbReference type="AlphaFoldDB" id="A0A6J8BR58"/>
<feature type="transmembrane region" description="Helical" evidence="5">
    <location>
        <begin position="284"/>
        <end position="306"/>
    </location>
</feature>
<feature type="domain" description="Major facilitator superfamily (MFS) profile" evidence="6">
    <location>
        <begin position="83"/>
        <end position="597"/>
    </location>
</feature>
<dbReference type="CDD" id="cd17317">
    <property type="entry name" value="MFS_SLC22"/>
    <property type="match status" value="1"/>
</dbReference>
<organism evidence="7 8">
    <name type="scientific">Mytilus coruscus</name>
    <name type="common">Sea mussel</name>
    <dbReference type="NCBI Taxonomy" id="42192"/>
    <lineage>
        <taxon>Eukaryota</taxon>
        <taxon>Metazoa</taxon>
        <taxon>Spiralia</taxon>
        <taxon>Lophotrochozoa</taxon>
        <taxon>Mollusca</taxon>
        <taxon>Bivalvia</taxon>
        <taxon>Autobranchia</taxon>
        <taxon>Pteriomorphia</taxon>
        <taxon>Mytilida</taxon>
        <taxon>Mytiloidea</taxon>
        <taxon>Mytilidae</taxon>
        <taxon>Mytilinae</taxon>
        <taxon>Mytilus</taxon>
    </lineage>
</organism>
<dbReference type="InterPro" id="IPR005829">
    <property type="entry name" value="Sugar_transporter_CS"/>
</dbReference>
<proteinExistence type="predicted"/>
<keyword evidence="3 5" id="KW-1133">Transmembrane helix</keyword>
<feature type="transmembrane region" description="Helical" evidence="5">
    <location>
        <begin position="539"/>
        <end position="559"/>
    </location>
</feature>